<evidence type="ECO:0000259" key="1">
    <source>
        <dbReference type="PROSITE" id="PS51186"/>
    </source>
</evidence>
<dbReference type="InterPro" id="IPR000182">
    <property type="entry name" value="GNAT_dom"/>
</dbReference>
<reference evidence="2" key="1">
    <citation type="submission" date="2020-09" db="EMBL/GenBank/DDBJ databases">
        <authorList>
            <person name="Kim M.K."/>
        </authorList>
    </citation>
    <scope>NUCLEOTIDE SEQUENCE</scope>
    <source>
        <strain evidence="2">BT702</strain>
    </source>
</reference>
<organism evidence="2 3">
    <name type="scientific">Spirosoma profusum</name>
    <dbReference type="NCBI Taxonomy" id="2771354"/>
    <lineage>
        <taxon>Bacteria</taxon>
        <taxon>Pseudomonadati</taxon>
        <taxon>Bacteroidota</taxon>
        <taxon>Cytophagia</taxon>
        <taxon>Cytophagales</taxon>
        <taxon>Cytophagaceae</taxon>
        <taxon>Spirosoma</taxon>
    </lineage>
</organism>
<gene>
    <name evidence="2" type="ORF">IC229_14405</name>
</gene>
<dbReference type="AlphaFoldDB" id="A0A926Y3F5"/>
<dbReference type="InterPro" id="IPR016181">
    <property type="entry name" value="Acyl_CoA_acyltransferase"/>
</dbReference>
<dbReference type="Gene3D" id="3.40.630.30">
    <property type="match status" value="1"/>
</dbReference>
<dbReference type="SUPFAM" id="SSF55729">
    <property type="entry name" value="Acyl-CoA N-acyltransferases (Nat)"/>
    <property type="match status" value="1"/>
</dbReference>
<dbReference type="Proteomes" id="UP000598820">
    <property type="component" value="Unassembled WGS sequence"/>
</dbReference>
<dbReference type="CDD" id="cd04301">
    <property type="entry name" value="NAT_SF"/>
    <property type="match status" value="1"/>
</dbReference>
<dbReference type="PROSITE" id="PS51186">
    <property type="entry name" value="GNAT"/>
    <property type="match status" value="1"/>
</dbReference>
<keyword evidence="3" id="KW-1185">Reference proteome</keyword>
<proteinExistence type="predicted"/>
<protein>
    <submittedName>
        <fullName evidence="2">GNAT family N-acetyltransferase</fullName>
    </submittedName>
</protein>
<dbReference type="Pfam" id="PF13302">
    <property type="entry name" value="Acetyltransf_3"/>
    <property type="match status" value="1"/>
</dbReference>
<dbReference type="EMBL" id="JACWZY010000010">
    <property type="protein sequence ID" value="MBD2701840.1"/>
    <property type="molecule type" value="Genomic_DNA"/>
</dbReference>
<accession>A0A926Y3F5</accession>
<feature type="domain" description="N-acetyltransferase" evidence="1">
    <location>
        <begin position="4"/>
        <end position="150"/>
    </location>
</feature>
<evidence type="ECO:0000313" key="2">
    <source>
        <dbReference type="EMBL" id="MBD2701840.1"/>
    </source>
</evidence>
<comment type="caution">
    <text evidence="2">The sequence shown here is derived from an EMBL/GenBank/DDBJ whole genome shotgun (WGS) entry which is preliminary data.</text>
</comment>
<dbReference type="GO" id="GO:0016747">
    <property type="term" value="F:acyltransferase activity, transferring groups other than amino-acyl groups"/>
    <property type="evidence" value="ECO:0007669"/>
    <property type="project" value="InterPro"/>
</dbReference>
<evidence type="ECO:0000313" key="3">
    <source>
        <dbReference type="Proteomes" id="UP000598820"/>
    </source>
</evidence>
<dbReference type="RefSeq" id="WP_190887690.1">
    <property type="nucleotide sequence ID" value="NZ_JACWZY010000010.1"/>
</dbReference>
<sequence length="153" mass="17294">MNLLPIRQTLAENSQFLNEPDLEVGLPMTIEFFDRIGYTPPWIGYVVNLNDTLVGSAAFKGKPKDGRIEIAYGVFPRHQQKGIGTKICGQLVRLALQTDPSVIVTARTLPEPNYSTRILEKNDFVLLGTVWDEEDGDVWEWEYRGRVANGSRK</sequence>
<name>A0A926Y3F5_9BACT</name>